<gene>
    <name evidence="7" type="ORF">BKH30_11115</name>
</gene>
<name>A0A1Q8VKS5_9ACTO</name>
<dbReference type="GO" id="GO:0005524">
    <property type="term" value="F:ATP binding"/>
    <property type="evidence" value="ECO:0007669"/>
    <property type="project" value="InterPro"/>
</dbReference>
<dbReference type="GO" id="GO:0005886">
    <property type="term" value="C:plasma membrane"/>
    <property type="evidence" value="ECO:0007669"/>
    <property type="project" value="UniProtKB-SubCell"/>
</dbReference>
<evidence type="ECO:0000313" key="7">
    <source>
        <dbReference type="EMBL" id="OLO48700.1"/>
    </source>
</evidence>
<keyword evidence="4 5" id="KW-0472">Membrane</keyword>
<dbReference type="AlphaFoldDB" id="A0A1Q8VKS5"/>
<dbReference type="InterPro" id="IPR039421">
    <property type="entry name" value="Type_1_exporter"/>
</dbReference>
<sequence>LVLASTVTPATVLVLLTQDWSAAVAVVCTLPLIPIFMILIGRMTQSVSQERLKTMQVLGDQVLDLISGLPTLKALGREQGPAEQVRSLGRSYRRTTMSTLRIAFLSGAVLEFITTLSVAIIAVQIGFRLVAGRMDLFTGLLVLMVAPEVYQPLRQVGFQFHASANGVAAANAVFEVLQTPVPEHGDLPAPDLRSSTIELDAVSVASRGAWA</sequence>
<dbReference type="EMBL" id="MSKI01000147">
    <property type="protein sequence ID" value="OLO48700.1"/>
    <property type="molecule type" value="Genomic_DNA"/>
</dbReference>
<evidence type="ECO:0000256" key="4">
    <source>
        <dbReference type="ARBA" id="ARBA00023136"/>
    </source>
</evidence>
<dbReference type="Gene3D" id="1.20.1560.10">
    <property type="entry name" value="ABC transporter type 1, transmembrane domain"/>
    <property type="match status" value="1"/>
</dbReference>
<accession>A0A1Q8VKS5</accession>
<evidence type="ECO:0000256" key="2">
    <source>
        <dbReference type="ARBA" id="ARBA00022692"/>
    </source>
</evidence>
<evidence type="ECO:0000259" key="6">
    <source>
        <dbReference type="PROSITE" id="PS50929"/>
    </source>
</evidence>
<protein>
    <submittedName>
        <fullName evidence="7">Thiol reductant ABC exporter subunit CydD</fullName>
    </submittedName>
</protein>
<keyword evidence="3 5" id="KW-1133">Transmembrane helix</keyword>
<evidence type="ECO:0000313" key="8">
    <source>
        <dbReference type="Proteomes" id="UP000186855"/>
    </source>
</evidence>
<feature type="non-terminal residue" evidence="7">
    <location>
        <position position="211"/>
    </location>
</feature>
<feature type="non-terminal residue" evidence="7">
    <location>
        <position position="1"/>
    </location>
</feature>
<evidence type="ECO:0000256" key="1">
    <source>
        <dbReference type="ARBA" id="ARBA00004651"/>
    </source>
</evidence>
<evidence type="ECO:0000256" key="3">
    <source>
        <dbReference type="ARBA" id="ARBA00022989"/>
    </source>
</evidence>
<dbReference type="InterPro" id="IPR011527">
    <property type="entry name" value="ABC1_TM_dom"/>
</dbReference>
<organism evidence="7 8">
    <name type="scientific">Actinomyces oris</name>
    <dbReference type="NCBI Taxonomy" id="544580"/>
    <lineage>
        <taxon>Bacteria</taxon>
        <taxon>Bacillati</taxon>
        <taxon>Actinomycetota</taxon>
        <taxon>Actinomycetes</taxon>
        <taxon>Actinomycetales</taxon>
        <taxon>Actinomycetaceae</taxon>
        <taxon>Actinomyces</taxon>
    </lineage>
</organism>
<proteinExistence type="predicted"/>
<evidence type="ECO:0000256" key="5">
    <source>
        <dbReference type="SAM" id="Phobius"/>
    </source>
</evidence>
<dbReference type="PANTHER" id="PTHR24221">
    <property type="entry name" value="ATP-BINDING CASSETTE SUB-FAMILY B"/>
    <property type="match status" value="1"/>
</dbReference>
<dbReference type="SUPFAM" id="SSF90123">
    <property type="entry name" value="ABC transporter transmembrane region"/>
    <property type="match status" value="1"/>
</dbReference>
<feature type="transmembrane region" description="Helical" evidence="5">
    <location>
        <begin position="102"/>
        <end position="125"/>
    </location>
</feature>
<comment type="subcellular location">
    <subcellularLocation>
        <location evidence="1">Cell membrane</location>
        <topology evidence="1">Multi-pass membrane protein</topology>
    </subcellularLocation>
</comment>
<comment type="caution">
    <text evidence="7">The sequence shown here is derived from an EMBL/GenBank/DDBJ whole genome shotgun (WGS) entry which is preliminary data.</text>
</comment>
<reference evidence="7 8" key="1">
    <citation type="submission" date="2016-12" db="EMBL/GenBank/DDBJ databases">
        <title>Genomic comparison of strains in the 'Actinomyces naeslundii' group.</title>
        <authorList>
            <person name="Mughal S.R."/>
            <person name="Do T."/>
            <person name="Gilbert S.C."/>
            <person name="Witherden E.A."/>
            <person name="Didelot X."/>
            <person name="Beighton D."/>
        </authorList>
    </citation>
    <scope>NUCLEOTIDE SEQUENCE [LARGE SCALE GENOMIC DNA]</scope>
    <source>
        <strain evidence="7 8">S24V</strain>
    </source>
</reference>
<dbReference type="InterPro" id="IPR036640">
    <property type="entry name" value="ABC1_TM_sf"/>
</dbReference>
<dbReference type="PROSITE" id="PS50929">
    <property type="entry name" value="ABC_TM1F"/>
    <property type="match status" value="1"/>
</dbReference>
<dbReference type="GO" id="GO:0140359">
    <property type="term" value="F:ABC-type transporter activity"/>
    <property type="evidence" value="ECO:0007669"/>
    <property type="project" value="InterPro"/>
</dbReference>
<dbReference type="CDD" id="cd18584">
    <property type="entry name" value="ABC_6TM_AarD_CydD"/>
    <property type="match status" value="1"/>
</dbReference>
<feature type="transmembrane region" description="Helical" evidence="5">
    <location>
        <begin position="20"/>
        <end position="41"/>
    </location>
</feature>
<feature type="domain" description="ABC transmembrane type-1" evidence="6">
    <location>
        <begin position="1"/>
        <end position="165"/>
    </location>
</feature>
<dbReference type="PANTHER" id="PTHR24221:SF590">
    <property type="entry name" value="COMPONENT LINKED WITH THE ASSEMBLY OF CYTOCHROME' TRANSPORT TRANSMEMBRANE ATP-BINDING PROTEIN ABC TRANSPORTER CYDD-RELATED"/>
    <property type="match status" value="1"/>
</dbReference>
<dbReference type="Proteomes" id="UP000186855">
    <property type="component" value="Unassembled WGS sequence"/>
</dbReference>
<dbReference type="Pfam" id="PF00664">
    <property type="entry name" value="ABC_membrane"/>
    <property type="match status" value="1"/>
</dbReference>
<keyword evidence="2 5" id="KW-0812">Transmembrane</keyword>